<evidence type="ECO:0000313" key="1">
    <source>
        <dbReference type="EMBL" id="GAA2670672.1"/>
    </source>
</evidence>
<reference evidence="2" key="1">
    <citation type="journal article" date="2019" name="Int. J. Syst. Evol. Microbiol.">
        <title>The Global Catalogue of Microorganisms (GCM) 10K type strain sequencing project: providing services to taxonomists for standard genome sequencing and annotation.</title>
        <authorList>
            <consortium name="The Broad Institute Genomics Platform"/>
            <consortium name="The Broad Institute Genome Sequencing Center for Infectious Disease"/>
            <person name="Wu L."/>
            <person name="Ma J."/>
        </authorList>
    </citation>
    <scope>NUCLEOTIDE SEQUENCE [LARGE SCALE GENOMIC DNA]</scope>
    <source>
        <strain evidence="2">JCM 16374</strain>
    </source>
</reference>
<proteinExistence type="predicted"/>
<dbReference type="Gene3D" id="3.40.50.720">
    <property type="entry name" value="NAD(P)-binding Rossmann-like Domain"/>
    <property type="match status" value="1"/>
</dbReference>
<dbReference type="SUPFAM" id="SSF51735">
    <property type="entry name" value="NAD(P)-binding Rossmann-fold domains"/>
    <property type="match status" value="1"/>
</dbReference>
<comment type="caution">
    <text evidence="1">The sequence shown here is derived from an EMBL/GenBank/DDBJ whole genome shotgun (WGS) entry which is preliminary data.</text>
</comment>
<organism evidence="1 2">
    <name type="scientific">Streptomyces lunalinharesii</name>
    <dbReference type="NCBI Taxonomy" id="333384"/>
    <lineage>
        <taxon>Bacteria</taxon>
        <taxon>Bacillati</taxon>
        <taxon>Actinomycetota</taxon>
        <taxon>Actinomycetes</taxon>
        <taxon>Kitasatosporales</taxon>
        <taxon>Streptomycetaceae</taxon>
        <taxon>Streptomyces</taxon>
    </lineage>
</organism>
<evidence type="ECO:0008006" key="3">
    <source>
        <dbReference type="Google" id="ProtNLM"/>
    </source>
</evidence>
<dbReference type="Proteomes" id="UP001500994">
    <property type="component" value="Unassembled WGS sequence"/>
</dbReference>
<sequence>MNRPKTVNVLLVGGCGHWAAKENHVPALLELKAQRFPVRVGAICDHRDPYRENLGELGMAPLTELLRVDRPKWLDPAGLSADALHRALDDLHAKEPFDALVIACDPVHHVVYLRWAVDRGVHALCDKPVVCAENASFDPAAALSIQHDFDALLRSLARQQERGPCHLVVPLRRRANDAYLTAAQEISDVYDSHKQGLTSINLVKNAGMYRLPAEYGLGDAHGYRSGVGSLAFSSYHFIDVIAWYLSLALGQATQLALTNPYLRRLGDYLQTAESGVLGRILGEGPDGDDRGGLPFQVLRAEVDFVFHAELLDEDQRKLGLITYSCFNNTYSHRTSGMSEVDRAGLVPFREKGRMSQFVMDINQGSLQHLVMSKNDVVGEDYRIAIRRRRNPRIAEEPSRDWLFEDAHAGSQLTPRHLTQGFIKLAAGQEVSPEVGRRLSFLHDQQLTHALFAGFYQLIADGFAGERAARRVIRLT</sequence>
<dbReference type="InterPro" id="IPR036291">
    <property type="entry name" value="NAD(P)-bd_dom_sf"/>
</dbReference>
<dbReference type="RefSeq" id="WP_344579023.1">
    <property type="nucleotide sequence ID" value="NZ_BAAARK010000015.1"/>
</dbReference>
<keyword evidence="2" id="KW-1185">Reference proteome</keyword>
<evidence type="ECO:0000313" key="2">
    <source>
        <dbReference type="Proteomes" id="UP001500994"/>
    </source>
</evidence>
<dbReference type="EMBL" id="BAAARK010000015">
    <property type="protein sequence ID" value="GAA2670672.1"/>
    <property type="molecule type" value="Genomic_DNA"/>
</dbReference>
<protein>
    <recommendedName>
        <fullName evidence="3">Gfo/Idh/MocA-like oxidoreductase N-terminal domain-containing protein</fullName>
    </recommendedName>
</protein>
<gene>
    <name evidence="1" type="ORF">GCM10009864_45970</name>
</gene>
<name>A0ABP6ELT0_9ACTN</name>
<accession>A0ABP6ELT0</accession>